<dbReference type="InterPro" id="IPR001254">
    <property type="entry name" value="Trypsin_dom"/>
</dbReference>
<dbReference type="InterPro" id="IPR009003">
    <property type="entry name" value="Peptidase_S1_PA"/>
</dbReference>
<keyword evidence="1" id="KW-0645">Protease</keyword>
<evidence type="ECO:0000313" key="7">
    <source>
        <dbReference type="Ensembl" id="ENSPTIP00000015825.1"/>
    </source>
</evidence>
<dbReference type="Proteomes" id="UP000675900">
    <property type="component" value="Unassembled WGS sequence"/>
</dbReference>
<name>A0A8C9K287_PANTA</name>
<accession>A0A8C9K287</accession>
<protein>
    <recommendedName>
        <fullName evidence="6">Peptidase S1 domain-containing protein</fullName>
    </recommendedName>
</protein>
<dbReference type="PANTHER" id="PTHR24253">
    <property type="entry name" value="TRANSMEMBRANE PROTEASE SERINE"/>
    <property type="match status" value="1"/>
</dbReference>
<keyword evidence="5" id="KW-0325">Glycoprotein</keyword>
<dbReference type="SUPFAM" id="SSF50494">
    <property type="entry name" value="Trypsin-like serine proteases"/>
    <property type="match status" value="1"/>
</dbReference>
<evidence type="ECO:0000256" key="2">
    <source>
        <dbReference type="ARBA" id="ARBA00022729"/>
    </source>
</evidence>
<keyword evidence="3" id="KW-0378">Hydrolase</keyword>
<evidence type="ECO:0000256" key="4">
    <source>
        <dbReference type="ARBA" id="ARBA00023157"/>
    </source>
</evidence>
<dbReference type="Ensembl" id="ENSPTIT00000019978.1">
    <property type="protein sequence ID" value="ENSPTIP00000015825.1"/>
    <property type="gene ID" value="ENSPTIG00000014807.1"/>
</dbReference>
<keyword evidence="2" id="KW-0732">Signal</keyword>
<dbReference type="InterPro" id="IPR043504">
    <property type="entry name" value="Peptidase_S1_PA_chymotrypsin"/>
</dbReference>
<dbReference type="AlphaFoldDB" id="A0A8C9K287"/>
<dbReference type="Pfam" id="PF00089">
    <property type="entry name" value="Trypsin"/>
    <property type="match status" value="1"/>
</dbReference>
<evidence type="ECO:0000256" key="3">
    <source>
        <dbReference type="ARBA" id="ARBA00022801"/>
    </source>
</evidence>
<reference evidence="7" key="1">
    <citation type="submission" date="2025-08" db="UniProtKB">
        <authorList>
            <consortium name="Ensembl"/>
        </authorList>
    </citation>
    <scope>IDENTIFICATION</scope>
</reference>
<evidence type="ECO:0000313" key="8">
    <source>
        <dbReference type="Proteomes" id="UP000675900"/>
    </source>
</evidence>
<organism evidence="7 8">
    <name type="scientific">Panthera tigris altaica</name>
    <name type="common">Siberian tiger</name>
    <dbReference type="NCBI Taxonomy" id="74533"/>
    <lineage>
        <taxon>Eukaryota</taxon>
        <taxon>Metazoa</taxon>
        <taxon>Chordata</taxon>
        <taxon>Craniata</taxon>
        <taxon>Vertebrata</taxon>
        <taxon>Euteleostomi</taxon>
        <taxon>Mammalia</taxon>
        <taxon>Eutheria</taxon>
        <taxon>Laurasiatheria</taxon>
        <taxon>Carnivora</taxon>
        <taxon>Feliformia</taxon>
        <taxon>Felidae</taxon>
        <taxon>Pantherinae</taxon>
        <taxon>Panthera</taxon>
    </lineage>
</organism>
<reference evidence="7" key="2">
    <citation type="submission" date="2025-09" db="UniProtKB">
        <authorList>
            <consortium name="Ensembl"/>
        </authorList>
    </citation>
    <scope>IDENTIFICATION</scope>
</reference>
<dbReference type="Gene3D" id="2.40.10.10">
    <property type="entry name" value="Trypsin-like serine proteases"/>
    <property type="match status" value="1"/>
</dbReference>
<keyword evidence="4" id="KW-1015">Disulfide bond</keyword>
<dbReference type="PANTHER" id="PTHR24253:SF159">
    <property type="entry name" value="SERINE PROTEASE 42"/>
    <property type="match status" value="1"/>
</dbReference>
<keyword evidence="8" id="KW-1185">Reference proteome</keyword>
<evidence type="ECO:0000256" key="1">
    <source>
        <dbReference type="ARBA" id="ARBA00022670"/>
    </source>
</evidence>
<sequence length="107" mass="11879">VAFSRVQGAPGLGSRACFYEVLPPARFHYDVKMGDRSVYKEITSVLVPVRDIIVHPQLSVVGTIQKDLALLQLLYPVNFTMTIQPICIPQKTFRVEAGTTLWGSFGL</sequence>
<dbReference type="GO" id="GO:0004252">
    <property type="term" value="F:serine-type endopeptidase activity"/>
    <property type="evidence" value="ECO:0007669"/>
    <property type="project" value="InterPro"/>
</dbReference>
<evidence type="ECO:0000259" key="6">
    <source>
        <dbReference type="Pfam" id="PF00089"/>
    </source>
</evidence>
<dbReference type="GeneTree" id="ENSGT00940000163134"/>
<dbReference type="GO" id="GO:0006508">
    <property type="term" value="P:proteolysis"/>
    <property type="evidence" value="ECO:0007669"/>
    <property type="project" value="UniProtKB-KW"/>
</dbReference>
<feature type="domain" description="Peptidase S1" evidence="6">
    <location>
        <begin position="27"/>
        <end position="102"/>
    </location>
</feature>
<evidence type="ECO:0000256" key="5">
    <source>
        <dbReference type="ARBA" id="ARBA00023180"/>
    </source>
</evidence>
<proteinExistence type="predicted"/>